<accession>A0A8X7R940</accession>
<dbReference type="AlphaFoldDB" id="A0A8X7R940"/>
<name>A0A8X7R940_BRACI</name>
<evidence type="ECO:0000313" key="2">
    <source>
        <dbReference type="Proteomes" id="UP000886595"/>
    </source>
</evidence>
<sequence>MDVYGLSSQDLLRVDDLLDFSNEDIFSASSSTSTAAPSSSSFLLRTLTTTIISLPPPIILSSTTSAFPYALSNDPILKMIFDFLDFLGFDIFFSCVE</sequence>
<comment type="caution">
    <text evidence="1">The sequence shown here is derived from an EMBL/GenBank/DDBJ whole genome shotgun (WGS) entry which is preliminary data.</text>
</comment>
<dbReference type="EMBL" id="JAAMPC010000010">
    <property type="protein sequence ID" value="KAG2284993.1"/>
    <property type="molecule type" value="Genomic_DNA"/>
</dbReference>
<keyword evidence="2" id="KW-1185">Reference proteome</keyword>
<dbReference type="Proteomes" id="UP000886595">
    <property type="component" value="Unassembled WGS sequence"/>
</dbReference>
<proteinExistence type="predicted"/>
<organism evidence="1 2">
    <name type="scientific">Brassica carinata</name>
    <name type="common">Ethiopian mustard</name>
    <name type="synonym">Abyssinian cabbage</name>
    <dbReference type="NCBI Taxonomy" id="52824"/>
    <lineage>
        <taxon>Eukaryota</taxon>
        <taxon>Viridiplantae</taxon>
        <taxon>Streptophyta</taxon>
        <taxon>Embryophyta</taxon>
        <taxon>Tracheophyta</taxon>
        <taxon>Spermatophyta</taxon>
        <taxon>Magnoliopsida</taxon>
        <taxon>eudicotyledons</taxon>
        <taxon>Gunneridae</taxon>
        <taxon>Pentapetalae</taxon>
        <taxon>rosids</taxon>
        <taxon>malvids</taxon>
        <taxon>Brassicales</taxon>
        <taxon>Brassicaceae</taxon>
        <taxon>Brassiceae</taxon>
        <taxon>Brassica</taxon>
    </lineage>
</organism>
<gene>
    <name evidence="1" type="ORF">Bca52824_044597</name>
</gene>
<evidence type="ECO:0000313" key="1">
    <source>
        <dbReference type="EMBL" id="KAG2284993.1"/>
    </source>
</evidence>
<protein>
    <submittedName>
        <fullName evidence="1">Uncharacterized protein</fullName>
    </submittedName>
</protein>
<reference evidence="1 2" key="1">
    <citation type="submission" date="2020-02" db="EMBL/GenBank/DDBJ databases">
        <authorList>
            <person name="Ma Q."/>
            <person name="Huang Y."/>
            <person name="Song X."/>
            <person name="Pei D."/>
        </authorList>
    </citation>
    <scope>NUCLEOTIDE SEQUENCE [LARGE SCALE GENOMIC DNA]</scope>
    <source>
        <strain evidence="1">Sxm20200214</strain>
        <tissue evidence="1">Leaf</tissue>
    </source>
</reference>